<evidence type="ECO:0000256" key="3">
    <source>
        <dbReference type="ARBA" id="ARBA00022679"/>
    </source>
</evidence>
<dbReference type="SFLD" id="SFLDG01211">
    <property type="entry name" value="Competence_Regulatory_Protein"/>
    <property type="match status" value="1"/>
</dbReference>
<comment type="cofactor">
    <cofactor evidence="1">
        <name>Mg(2+)</name>
        <dbReference type="ChEBI" id="CHEBI:18420"/>
    </cofactor>
</comment>
<dbReference type="PANTHER" id="PTHR12001">
    <property type="entry name" value="GERANYLGERANYL PYROPHOSPHATE SYNTHASE"/>
    <property type="match status" value="1"/>
</dbReference>
<sequence length="297" mass="33743">MLDNHSEKIQSTLNEIIDKELLIDQDFKKLIISFVKQECFNFGELCLLHFLDQGGRFGETIVKAAAAIELIIVASNIIDDLQDQDQPNRWGDHPALTLNAAIAILTLGNKTLRSLDSEFTHTAMSTIDYYSLSSINGQHLDLLNQARDQPSYLEMIELKSASLCMMSCAVGSILATGEVSKEILQYAKNLGIIQQIKNDLQSLNNWNHSNDLLNRKYSLPIIYLMNTNHKLVCNLKQYYQGDNVELNLSELKDFIQFSGAYQYTIAIKNVYKHKTLILIENNVKSKELQKILINLMK</sequence>
<evidence type="ECO:0000256" key="5">
    <source>
        <dbReference type="ARBA" id="ARBA00022842"/>
    </source>
</evidence>
<name>K1LKD7_9BACL</name>
<reference evidence="7 8" key="1">
    <citation type="journal article" date="2012" name="J. Bacteriol.">
        <title>Draft Genome Sequence of Bacillus isronensis Strain B3W22, Isolated from the Upper Atmosphere.</title>
        <authorList>
            <person name="Shivaji S."/>
            <person name="Ara S."/>
            <person name="Singh S.K."/>
            <person name="Bandi S."/>
            <person name="Singh A."/>
            <person name="Pinnaka A.K."/>
        </authorList>
    </citation>
    <scope>NUCLEOTIDE SEQUENCE [LARGE SCALE GENOMIC DNA]</scope>
    <source>
        <strain evidence="7 8">B3W22</strain>
    </source>
</reference>
<dbReference type="GO" id="GO:0004659">
    <property type="term" value="F:prenyltransferase activity"/>
    <property type="evidence" value="ECO:0007669"/>
    <property type="project" value="InterPro"/>
</dbReference>
<keyword evidence="4" id="KW-0479">Metal-binding</keyword>
<comment type="similarity">
    <text evidence="2 6">Belongs to the FPP/GGPP synthase family.</text>
</comment>
<evidence type="ECO:0000256" key="6">
    <source>
        <dbReference type="RuleBase" id="RU004466"/>
    </source>
</evidence>
<keyword evidence="5" id="KW-0460">Magnesium</keyword>
<dbReference type="PATRIC" id="fig|1224748.3.peg.2341"/>
<organism evidence="7 8">
    <name type="scientific">Solibacillus isronensis B3W22</name>
    <dbReference type="NCBI Taxonomy" id="1224748"/>
    <lineage>
        <taxon>Bacteria</taxon>
        <taxon>Bacillati</taxon>
        <taxon>Bacillota</taxon>
        <taxon>Bacilli</taxon>
        <taxon>Bacillales</taxon>
        <taxon>Caryophanaceae</taxon>
        <taxon>Solibacillus</taxon>
    </lineage>
</organism>
<evidence type="ECO:0000256" key="2">
    <source>
        <dbReference type="ARBA" id="ARBA00006706"/>
    </source>
</evidence>
<gene>
    <name evidence="7" type="ORF">B857_02376</name>
</gene>
<dbReference type="Proteomes" id="UP000004738">
    <property type="component" value="Unassembled WGS sequence"/>
</dbReference>
<dbReference type="InterPro" id="IPR008949">
    <property type="entry name" value="Isoprenoid_synthase_dom_sf"/>
</dbReference>
<dbReference type="InterPro" id="IPR033965">
    <property type="entry name" value="ComQ"/>
</dbReference>
<evidence type="ECO:0000256" key="1">
    <source>
        <dbReference type="ARBA" id="ARBA00001946"/>
    </source>
</evidence>
<evidence type="ECO:0000256" key="4">
    <source>
        <dbReference type="ARBA" id="ARBA00022723"/>
    </source>
</evidence>
<protein>
    <submittedName>
        <fullName evidence="7">Geranylgeranyl pyrophosphate synthase</fullName>
    </submittedName>
</protein>
<dbReference type="Pfam" id="PF00348">
    <property type="entry name" value="polyprenyl_synt"/>
    <property type="match status" value="1"/>
</dbReference>
<dbReference type="Gene3D" id="1.10.600.10">
    <property type="entry name" value="Farnesyl Diphosphate Synthase"/>
    <property type="match status" value="1"/>
</dbReference>
<dbReference type="InterPro" id="IPR000092">
    <property type="entry name" value="Polyprenyl_synt"/>
</dbReference>
<proteinExistence type="inferred from homology"/>
<dbReference type="GO" id="GO:0008299">
    <property type="term" value="P:isoprenoid biosynthetic process"/>
    <property type="evidence" value="ECO:0007669"/>
    <property type="project" value="InterPro"/>
</dbReference>
<dbReference type="EMBL" id="AMCK01000012">
    <property type="protein sequence ID" value="EKB44749.1"/>
    <property type="molecule type" value="Genomic_DNA"/>
</dbReference>
<keyword evidence="8" id="KW-1185">Reference proteome</keyword>
<dbReference type="PANTHER" id="PTHR12001:SF69">
    <property type="entry name" value="ALL TRANS-POLYPRENYL-DIPHOSPHATE SYNTHASE PDSS1"/>
    <property type="match status" value="1"/>
</dbReference>
<dbReference type="AlphaFoldDB" id="K1LKD7"/>
<dbReference type="SFLD" id="SFLDS00005">
    <property type="entry name" value="Isoprenoid_Synthase_Type_I"/>
    <property type="match status" value="1"/>
</dbReference>
<evidence type="ECO:0000313" key="7">
    <source>
        <dbReference type="EMBL" id="EKB44749.1"/>
    </source>
</evidence>
<dbReference type="SUPFAM" id="SSF48576">
    <property type="entry name" value="Terpenoid synthases"/>
    <property type="match status" value="1"/>
</dbReference>
<dbReference type="GO" id="GO:0046872">
    <property type="term" value="F:metal ion binding"/>
    <property type="evidence" value="ECO:0007669"/>
    <property type="project" value="UniProtKB-KW"/>
</dbReference>
<evidence type="ECO:0000313" key="8">
    <source>
        <dbReference type="Proteomes" id="UP000004738"/>
    </source>
</evidence>
<keyword evidence="3 6" id="KW-0808">Transferase</keyword>
<comment type="caution">
    <text evidence="7">The sequence shown here is derived from an EMBL/GenBank/DDBJ whole genome shotgun (WGS) entry which is preliminary data.</text>
</comment>
<accession>K1LKD7</accession>
<dbReference type="CDD" id="cd00867">
    <property type="entry name" value="Trans_IPPS"/>
    <property type="match status" value="1"/>
</dbReference>